<feature type="transmembrane region" description="Helical" evidence="8">
    <location>
        <begin position="90"/>
        <end position="114"/>
    </location>
</feature>
<dbReference type="GO" id="GO:0005886">
    <property type="term" value="C:plasma membrane"/>
    <property type="evidence" value="ECO:0007669"/>
    <property type="project" value="UniProtKB-SubCell"/>
</dbReference>
<feature type="transmembrane region" description="Helical" evidence="8">
    <location>
        <begin position="55"/>
        <end position="78"/>
    </location>
</feature>
<evidence type="ECO:0000256" key="1">
    <source>
        <dbReference type="ARBA" id="ARBA00004651"/>
    </source>
</evidence>
<proteinExistence type="predicted"/>
<dbReference type="NCBIfam" id="TIGR04178">
    <property type="entry name" value="exo_archaeo"/>
    <property type="match status" value="1"/>
</dbReference>
<evidence type="ECO:0000256" key="3">
    <source>
        <dbReference type="ARBA" id="ARBA00022670"/>
    </source>
</evidence>
<name>A0A5B8UUJ3_9SPHI</name>
<evidence type="ECO:0000256" key="2">
    <source>
        <dbReference type="ARBA" id="ARBA00022475"/>
    </source>
</evidence>
<dbReference type="Proteomes" id="UP000321479">
    <property type="component" value="Chromosome"/>
</dbReference>
<dbReference type="InterPro" id="IPR019127">
    <property type="entry name" value="Exosortase"/>
</dbReference>
<dbReference type="EMBL" id="CP042436">
    <property type="protein sequence ID" value="QEC62579.1"/>
    <property type="molecule type" value="Genomic_DNA"/>
</dbReference>
<dbReference type="NCBIfam" id="NF046083">
    <property type="entry name" value="exosort_XrtY"/>
    <property type="match status" value="1"/>
</dbReference>
<reference evidence="9 10" key="1">
    <citation type="journal article" date="2017" name="Curr. Microbiol.">
        <title>Mucilaginibacter ginsenosidivorans sp. nov., Isolated from Soil of Ginseng Field.</title>
        <authorList>
            <person name="Kim M.M."/>
            <person name="Siddiqi M.Z."/>
            <person name="Im W.T."/>
        </authorList>
    </citation>
    <scope>NUCLEOTIDE SEQUENCE [LARGE SCALE GENOMIC DNA]</scope>
    <source>
        <strain evidence="9 10">Gsoil 3017</strain>
    </source>
</reference>
<dbReference type="Pfam" id="PF09721">
    <property type="entry name" value="Exosortase_EpsH"/>
    <property type="match status" value="1"/>
</dbReference>
<dbReference type="OrthoDB" id="793901at2"/>
<dbReference type="AlphaFoldDB" id="A0A5B8UUJ3"/>
<gene>
    <name evidence="9" type="ORF">FRZ54_08245</name>
</gene>
<evidence type="ECO:0000256" key="4">
    <source>
        <dbReference type="ARBA" id="ARBA00022692"/>
    </source>
</evidence>
<feature type="transmembrane region" description="Helical" evidence="8">
    <location>
        <begin position="157"/>
        <end position="175"/>
    </location>
</feature>
<evidence type="ECO:0000256" key="6">
    <source>
        <dbReference type="ARBA" id="ARBA00022989"/>
    </source>
</evidence>
<evidence type="ECO:0000256" key="7">
    <source>
        <dbReference type="ARBA" id="ARBA00023136"/>
    </source>
</evidence>
<comment type="subcellular location">
    <subcellularLocation>
        <location evidence="1">Cell membrane</location>
        <topology evidence="1">Multi-pass membrane protein</topology>
    </subcellularLocation>
</comment>
<keyword evidence="6 8" id="KW-1133">Transmembrane helix</keyword>
<keyword evidence="4 8" id="KW-0812">Transmembrane</keyword>
<keyword evidence="10" id="KW-1185">Reference proteome</keyword>
<dbReference type="KEGG" id="mgin:FRZ54_08245"/>
<evidence type="ECO:0000256" key="5">
    <source>
        <dbReference type="ARBA" id="ARBA00022801"/>
    </source>
</evidence>
<evidence type="ECO:0000313" key="9">
    <source>
        <dbReference type="EMBL" id="QEC62579.1"/>
    </source>
</evidence>
<keyword evidence="3" id="KW-0645">Protease</keyword>
<feature type="transmembrane region" description="Helical" evidence="8">
    <location>
        <begin position="120"/>
        <end position="145"/>
    </location>
</feature>
<keyword evidence="2" id="KW-1003">Cell membrane</keyword>
<dbReference type="RefSeq" id="WP_147031156.1">
    <property type="nucleotide sequence ID" value="NZ_CP042436.1"/>
</dbReference>
<evidence type="ECO:0000313" key="10">
    <source>
        <dbReference type="Proteomes" id="UP000321479"/>
    </source>
</evidence>
<evidence type="ECO:0000256" key="8">
    <source>
        <dbReference type="SAM" id="Phobius"/>
    </source>
</evidence>
<sequence length="188" mass="21555">MAKRVFEKGSPLRFVVTFLTLFLLFYYFNIFFFGITSPGNHYSDFLARHLNYIQALRTFLLASTKTVLSWFGFTSIYNNTEILVMGKGRLILIYSCLGLGLMSFFSAFVIAYPQKLKSKLLFLICGIAVIQVLNILRFVLLAAFWKQRQGLILDHHAIFNIIIYVIIGLSLYIWVKSAERTSAGHAEN</sequence>
<dbReference type="GO" id="GO:0006508">
    <property type="term" value="P:proteolysis"/>
    <property type="evidence" value="ECO:0007669"/>
    <property type="project" value="UniProtKB-KW"/>
</dbReference>
<accession>A0A5B8UUJ3</accession>
<dbReference type="GO" id="GO:0008233">
    <property type="term" value="F:peptidase activity"/>
    <property type="evidence" value="ECO:0007669"/>
    <property type="project" value="UniProtKB-KW"/>
</dbReference>
<organism evidence="9 10">
    <name type="scientific">Mucilaginibacter ginsenosidivorans</name>
    <dbReference type="NCBI Taxonomy" id="398053"/>
    <lineage>
        <taxon>Bacteria</taxon>
        <taxon>Pseudomonadati</taxon>
        <taxon>Bacteroidota</taxon>
        <taxon>Sphingobacteriia</taxon>
        <taxon>Sphingobacteriales</taxon>
        <taxon>Sphingobacteriaceae</taxon>
        <taxon>Mucilaginibacter</taxon>
    </lineage>
</organism>
<protein>
    <recommendedName>
        <fullName evidence="11">Exosortase/archaeosortase family protein</fullName>
    </recommendedName>
</protein>
<feature type="transmembrane region" description="Helical" evidence="8">
    <location>
        <begin position="12"/>
        <end position="35"/>
    </location>
</feature>
<evidence type="ECO:0008006" key="11">
    <source>
        <dbReference type="Google" id="ProtNLM"/>
    </source>
</evidence>
<dbReference type="InterPro" id="IPR026392">
    <property type="entry name" value="Exo/Archaeosortase_dom"/>
</dbReference>
<keyword evidence="5" id="KW-0378">Hydrolase</keyword>
<keyword evidence="7 8" id="KW-0472">Membrane</keyword>